<feature type="region of interest" description="Disordered" evidence="1">
    <location>
        <begin position="65"/>
        <end position="94"/>
    </location>
</feature>
<evidence type="ECO:0000313" key="3">
    <source>
        <dbReference type="Proteomes" id="UP000269019"/>
    </source>
</evidence>
<proteinExistence type="predicted"/>
<dbReference type="KEGG" id="ccho:CCHOA_08400"/>
<keyword evidence="3" id="KW-1185">Reference proteome</keyword>
<sequence length="179" mass="18978">MATAQTGGWEDNNLPAEKFIIRPKAGLGAVHLGVQLDRAANTLLRSSLVACPPSAIHHGNEIDTAQHLPRQPSPVLPTPPPTATNPIPGGHRHHFRPCTTAIVPAQQETPIVSLTNILIHLSAGSPGQVQITHSGFCCSHHDQHTPHTAPRPNNRLPTQHNPVAGCAAHTATGRSNKQP</sequence>
<name>A0A3G6J839_9CORY</name>
<dbReference type="EMBL" id="CP033896">
    <property type="protein sequence ID" value="AZA14069.1"/>
    <property type="molecule type" value="Genomic_DNA"/>
</dbReference>
<dbReference type="Proteomes" id="UP000269019">
    <property type="component" value="Chromosome"/>
</dbReference>
<gene>
    <name evidence="2" type="ORF">CCHOA_08400</name>
</gene>
<dbReference type="AlphaFoldDB" id="A0A3G6J839"/>
<organism evidence="2 3">
    <name type="scientific">Corynebacterium choanae</name>
    <dbReference type="NCBI Taxonomy" id="1862358"/>
    <lineage>
        <taxon>Bacteria</taxon>
        <taxon>Bacillati</taxon>
        <taxon>Actinomycetota</taxon>
        <taxon>Actinomycetes</taxon>
        <taxon>Mycobacteriales</taxon>
        <taxon>Corynebacteriaceae</taxon>
        <taxon>Corynebacterium</taxon>
    </lineage>
</organism>
<evidence type="ECO:0000313" key="2">
    <source>
        <dbReference type="EMBL" id="AZA14069.1"/>
    </source>
</evidence>
<protein>
    <submittedName>
        <fullName evidence="2">Uncharacterized protein</fullName>
    </submittedName>
</protein>
<reference evidence="2 3" key="1">
    <citation type="submission" date="2018-11" db="EMBL/GenBank/DDBJ databases">
        <authorList>
            <person name="Kleinhagauer T."/>
            <person name="Glaeser S.P."/>
            <person name="Spergser J."/>
            <person name="Ruckert C."/>
            <person name="Kaempfer P."/>
            <person name="Busse H.-J."/>
        </authorList>
    </citation>
    <scope>NUCLEOTIDE SEQUENCE [LARGE SCALE GENOMIC DNA]</scope>
    <source>
        <strain evidence="2 3">200CH</strain>
    </source>
</reference>
<evidence type="ECO:0000256" key="1">
    <source>
        <dbReference type="SAM" id="MobiDB-lite"/>
    </source>
</evidence>
<accession>A0A3G6J839</accession>
<feature type="compositionally biased region" description="Pro residues" evidence="1">
    <location>
        <begin position="71"/>
        <end position="83"/>
    </location>
</feature>